<dbReference type="GO" id="GO:0005886">
    <property type="term" value="C:plasma membrane"/>
    <property type="evidence" value="ECO:0007669"/>
    <property type="project" value="UniProtKB-SubCell"/>
</dbReference>
<dbReference type="Pfam" id="PF02653">
    <property type="entry name" value="BPD_transp_2"/>
    <property type="match status" value="1"/>
</dbReference>
<evidence type="ECO:0000313" key="13">
    <source>
        <dbReference type="EMBL" id="NYZ68133.1"/>
    </source>
</evidence>
<organism evidence="13 14">
    <name type="scientific">Spartinivicinus marinus</name>
    <dbReference type="NCBI Taxonomy" id="2994442"/>
    <lineage>
        <taxon>Bacteria</taxon>
        <taxon>Pseudomonadati</taxon>
        <taxon>Pseudomonadota</taxon>
        <taxon>Gammaproteobacteria</taxon>
        <taxon>Oceanospirillales</taxon>
        <taxon>Zooshikellaceae</taxon>
        <taxon>Spartinivicinus</taxon>
    </lineage>
</organism>
<accession>A0A853I448</accession>
<comment type="caution">
    <text evidence="13">The sequence shown here is derived from an EMBL/GenBank/DDBJ whole genome shotgun (WGS) entry which is preliminary data.</text>
</comment>
<evidence type="ECO:0000256" key="7">
    <source>
        <dbReference type="ARBA" id="ARBA00022692"/>
    </source>
</evidence>
<evidence type="ECO:0000256" key="12">
    <source>
        <dbReference type="SAM" id="Phobius"/>
    </source>
</evidence>
<feature type="transmembrane region" description="Helical" evidence="12">
    <location>
        <begin position="62"/>
        <end position="82"/>
    </location>
</feature>
<sequence length="373" mass="39769">MSSTTAASVVDLAKDERLRTQGIIRKAMHRPELGAVAGALLVFGFFGIFAGDSGMFSASGTINFLEVSAQLGIIAVAAALLMIAGEFDLSIGSMIAFSGLVLAIPVSVWELPMWMAILIAFFGAIGIGFLNGYLVVKTKLPSFIVTLAFLFILRGLAIGFTRLITGRTQVGGLKEAAENDWLASLFSGEVGARLFSWFTEMGWLETNFAGQPMVTGIPVSIIWWVVIATLATWVLLMTRFGNWIFACGGDANAARNVGVPVNKVKITLFIFTALAATVFACLQVLDAGSADTNRGLLKEFEAIIAVVIGGALLTGGYGSAIGAVFGALIFGTVQMGIFYTGVNTDWFKVFMGVMMLLAVMFNNYVRKKSTESH</sequence>
<dbReference type="GO" id="GO:0022857">
    <property type="term" value="F:transmembrane transporter activity"/>
    <property type="evidence" value="ECO:0007669"/>
    <property type="project" value="InterPro"/>
</dbReference>
<evidence type="ECO:0000256" key="4">
    <source>
        <dbReference type="ARBA" id="ARBA00022475"/>
    </source>
</evidence>
<comment type="function">
    <text evidence="10">Part of the binding-protein-dependent transport system for D-xylose. Probably responsible for the translocation of the substrate across the membrane.</text>
</comment>
<feature type="transmembrane region" description="Helical" evidence="12">
    <location>
        <begin position="114"/>
        <end position="136"/>
    </location>
</feature>
<keyword evidence="8 12" id="KW-1133">Transmembrane helix</keyword>
<dbReference type="Proteomes" id="UP000569732">
    <property type="component" value="Unassembled WGS sequence"/>
</dbReference>
<dbReference type="PANTHER" id="PTHR32196:SF32">
    <property type="entry name" value="XYLOSE TRANSPORT SYSTEM PERMEASE PROTEIN XYLH"/>
    <property type="match status" value="1"/>
</dbReference>
<dbReference type="AlphaFoldDB" id="A0A853I448"/>
<keyword evidence="3" id="KW-0813">Transport</keyword>
<dbReference type="RefSeq" id="WP_180570151.1">
    <property type="nucleotide sequence ID" value="NZ_JACCKB010000035.1"/>
</dbReference>
<proteinExistence type="inferred from homology"/>
<feature type="transmembrane region" description="Helical" evidence="12">
    <location>
        <begin position="143"/>
        <end position="164"/>
    </location>
</feature>
<keyword evidence="6" id="KW-0762">Sugar transport</keyword>
<feature type="transmembrane region" description="Helical" evidence="12">
    <location>
        <begin position="33"/>
        <end position="50"/>
    </location>
</feature>
<name>A0A853I448_9GAMM</name>
<evidence type="ECO:0000256" key="5">
    <source>
        <dbReference type="ARBA" id="ARBA00022519"/>
    </source>
</evidence>
<reference evidence="13 14" key="1">
    <citation type="submission" date="2020-07" db="EMBL/GenBank/DDBJ databases">
        <title>Endozoicomonas sp. nov., isolated from sediment.</title>
        <authorList>
            <person name="Gu T."/>
        </authorList>
    </citation>
    <scope>NUCLEOTIDE SEQUENCE [LARGE SCALE GENOMIC DNA]</scope>
    <source>
        <strain evidence="13 14">SM1973</strain>
    </source>
</reference>
<evidence type="ECO:0000313" key="14">
    <source>
        <dbReference type="Proteomes" id="UP000569732"/>
    </source>
</evidence>
<feature type="transmembrane region" description="Helical" evidence="12">
    <location>
        <begin position="89"/>
        <end position="108"/>
    </location>
</feature>
<keyword evidence="14" id="KW-1185">Reference proteome</keyword>
<evidence type="ECO:0000256" key="10">
    <source>
        <dbReference type="ARBA" id="ARBA00035611"/>
    </source>
</evidence>
<comment type="subcellular location">
    <subcellularLocation>
        <location evidence="1">Cell inner membrane</location>
        <topology evidence="1">Multi-pass membrane protein</topology>
    </subcellularLocation>
</comment>
<dbReference type="EMBL" id="JACCKB010000035">
    <property type="protein sequence ID" value="NYZ68133.1"/>
    <property type="molecule type" value="Genomic_DNA"/>
</dbReference>
<comment type="similarity">
    <text evidence="2">Belongs to the binding-protein-dependent transport system permease family. AraH/RbsC subfamily.</text>
</comment>
<evidence type="ECO:0000256" key="9">
    <source>
        <dbReference type="ARBA" id="ARBA00023136"/>
    </source>
</evidence>
<feature type="transmembrane region" description="Helical" evidence="12">
    <location>
        <begin position="266"/>
        <end position="285"/>
    </location>
</feature>
<evidence type="ECO:0000256" key="2">
    <source>
        <dbReference type="ARBA" id="ARBA00007942"/>
    </source>
</evidence>
<dbReference type="CDD" id="cd06579">
    <property type="entry name" value="TM_PBP1_transp_AraH_like"/>
    <property type="match status" value="1"/>
</dbReference>
<evidence type="ECO:0000256" key="1">
    <source>
        <dbReference type="ARBA" id="ARBA00004429"/>
    </source>
</evidence>
<keyword evidence="4" id="KW-1003">Cell membrane</keyword>
<feature type="transmembrane region" description="Helical" evidence="12">
    <location>
        <begin position="221"/>
        <end position="245"/>
    </location>
</feature>
<keyword evidence="7 12" id="KW-0812">Transmembrane</keyword>
<evidence type="ECO:0000256" key="3">
    <source>
        <dbReference type="ARBA" id="ARBA00022448"/>
    </source>
</evidence>
<feature type="transmembrane region" description="Helical" evidence="12">
    <location>
        <begin position="346"/>
        <end position="365"/>
    </location>
</feature>
<dbReference type="PANTHER" id="PTHR32196">
    <property type="entry name" value="ABC TRANSPORTER PERMEASE PROTEIN YPHD-RELATED-RELATED"/>
    <property type="match status" value="1"/>
</dbReference>
<evidence type="ECO:0000256" key="6">
    <source>
        <dbReference type="ARBA" id="ARBA00022597"/>
    </source>
</evidence>
<keyword evidence="5" id="KW-0997">Cell inner membrane</keyword>
<gene>
    <name evidence="13" type="ORF">H0A36_19125</name>
</gene>
<keyword evidence="9 12" id="KW-0472">Membrane</keyword>
<evidence type="ECO:0000256" key="8">
    <source>
        <dbReference type="ARBA" id="ARBA00022989"/>
    </source>
</evidence>
<evidence type="ECO:0000256" key="11">
    <source>
        <dbReference type="ARBA" id="ARBA00035686"/>
    </source>
</evidence>
<dbReference type="InterPro" id="IPR001851">
    <property type="entry name" value="ABC_transp_permease"/>
</dbReference>
<protein>
    <recommendedName>
        <fullName evidence="11">Xylose transport system permease protein XylH</fullName>
    </recommendedName>
</protein>